<feature type="region of interest" description="Disordered" evidence="3">
    <location>
        <begin position="1697"/>
        <end position="1721"/>
    </location>
</feature>
<feature type="compositionally biased region" description="Basic and acidic residues" evidence="3">
    <location>
        <begin position="1286"/>
        <end position="1301"/>
    </location>
</feature>
<feature type="compositionally biased region" description="Polar residues" evidence="3">
    <location>
        <begin position="871"/>
        <end position="880"/>
    </location>
</feature>
<dbReference type="OrthoDB" id="1926336at2759"/>
<keyword evidence="6" id="KW-1185">Reference proteome</keyword>
<evidence type="ECO:0000313" key="6">
    <source>
        <dbReference type="Proteomes" id="UP000516437"/>
    </source>
</evidence>
<feature type="coiled-coil region" evidence="2">
    <location>
        <begin position="1799"/>
        <end position="1826"/>
    </location>
</feature>
<feature type="coiled-coil region" evidence="2">
    <location>
        <begin position="1338"/>
        <end position="1372"/>
    </location>
</feature>
<dbReference type="PANTHER" id="PTHR23160:SF1">
    <property type="entry name" value="PROTEIN GRIP"/>
    <property type="match status" value="1"/>
</dbReference>
<feature type="coiled-coil region" evidence="2">
    <location>
        <begin position="518"/>
        <end position="625"/>
    </location>
</feature>
<comment type="caution">
    <text evidence="5">The sequence shown here is derived from an EMBL/GenBank/DDBJ whole genome shotgun (WGS) entry which is preliminary data.</text>
</comment>
<dbReference type="PANTHER" id="PTHR23160">
    <property type="entry name" value="SYNAPTONEMAL COMPLEX PROTEIN-RELATED"/>
    <property type="match status" value="1"/>
</dbReference>
<sequence>MDVDGTDTAGVLESHTEDALNPEKQSADMIYTSNGNLAMANGLPDVNMSSADTHDQLVQMVTELKFQNEFFKSQFEGMQSLQSDWIVSNQQTKTSESDGGESEDVKELREGIEALKRELLEEKQTRGAAEEALKHLTAAYSDADAKAQDLSAKLAEAQQKLDQEIKEREEKYSELDSKFSRLHKRAKQRIQDIQKEKDDLEAQFREVSETAERASSQKSALQQELERTRQQANDALKAMDAERQQLRSTNNKLRDTIEELRLSLQPKESALEALQQSLLEKDQMLEDMRGLLQAADEKRQASIAELSAKHQKNLESLEAQLADALSDRNKATETISSLQVLVAEKESKIAEMDAASSGEAARLRASVETVKGDLAHLKHEHEKQKEDWEAASQTLRSKLEIAEHNCIRAEIEAAKMRSAFASLVSLNLISSQARKLSTRDAELVAAKEEISRLEKEFSSYKVRAHTLLQKKEAELAAAKDSEQLKVLEEALKYLLHFMKCGKSSLTLQFHVYSRNLVLDNAKQQIKGLELKLISANASHQSDKEALEMNLQNIEETWRLRCEALKAQNKESSGHDLQKELDELKLHHKKLKEEHHSFRYLADRMIEEKDKEISKLVDDNKNLHRSLESRPSLASNAYHEISSLIAADVDRRVRAKSVRMDVDGTDTAGVLESHTEDALNPEKQSADMIYTSNGNLAMANGLPDVNMSSADTHDQLVQMVTELKFQNEFFKSQFEGMQSLQSDWIVSNQQTKTSESDGGESEDVKELREGIEALKRELLEEKQTRGAAEEALKHLTAAYSDADAKAQDLSAKLAEAQQKLDQEIKEREEKYSELDSKFSRLHKRAKQRIQDIQKEKDDLEAQFREVSETAERASSQKSALQQELERTRQQANDALKAMDAERQQLRSTNNKLRDTIEELRLSLQPKESALEALQQSLLEKDQMLEDMRGLLQAADEKRQASIAELSAKHQKNLESLEAQLADALSDRNKATETISSLQVLVVEKESKIAEMDAASSGEAARLRASVETVKGDLADLKHEHEKQKEGWETASQTLRSKLEIAESNCIRAEIEAAKMRSQLESEVSSQARKLSTRDAELVAAKEEISRLEKEFSSYKVRAHTLLQKKEAELAAAKDSEQLKVLEEALKEAEKEVLSVSAERDRVLQDLQDTLTNHDKELKERNLVLDNAKQQIKGLELKLISANASHQSDKEALEMNLQNIEETWRLRCEALKAQNKESSGHDLQKELDELKLHHKKLKEEHHSFRYLADRMIEEKDKEISKLVDDNKNLHRSLESRPSVDHSDNYSTAMQKQDAQNLSTSAAEQQILILARQQAQREEELSQSQRHILALQEEIEELERENRLHSQQEAMLKAELRNMERTQKREGVDMTYLKNVILKLLETGEVEALLPVVGMLLQFSPEEMQKCQQAYRASTDVPPNPPRIPAKVIGYVDEQDPSLTMKHDATRDFFEHAAVSFKGGRPTDVDRRVRAKSVRMDVDGTDTAGVLESHTEDALNPEKQSADMIYTSNGNLAMANGLPDVNMSSADTHDQLVQMVTELKFQNEFFKSQFEGMQSLQSDWIVSNQQTKTSESDGGESEDVKELREGIEALKRELLEEKQTRGAAEEALKHLTAAYSDADAKAQDLSAKLAEAQQKLDQEIKEREEKYSELDSKFSRLHKRAKQRIQDIQKEKDDLEAQFREVSETAERASSQKSALQQELERTRQQANDALKAMDAERQQLRSTNNKLRDTIEELRLSLQPKESALEALQQSLLEKDQMLEDMRGLLQAADEKRQASIAELSAKHQKNLESLEAQLADALSDRNKATETISSLQVLVAEKESKIAEMDAASSGEAARLRASVETVKGDLAHLKHEHEKQKEGWETASQTLRSKLEIAESNCIRAEIEAAKMRSQLESEVSSQARKLSTRDAELVAAKEEISRLEKEFSSYKVRAHTLLQKKEAELAAAKDSEQLKVLEEALKEAEKEVLSVSAERDRVLQDLQDTLTNHDKELKERNLVLDNAKQQIKGLELKLISANASHQSDKEALEMNLQNIEETWRLRCEALKAQNKESSGHDLQKELDELKLHHKKLKEEHHSFRYLADRMIEEKDKEISKLVDDNKNLHRSLESRPSVDHSDNYSTAMQKQDAQNLSTSAAEQQILILARQQAQREEELSQSQRHILALQEEIEELERENRLHSQQEAMLKAELRNMERTQKREGVDMTYLKNVILKLLETGEVEALLPVVGMLLQFSPEEMQKCQQAYRASTDVPPNPPSDASISTRSLFPRFSFS</sequence>
<evidence type="ECO:0000313" key="5">
    <source>
        <dbReference type="EMBL" id="KAB1201766.1"/>
    </source>
</evidence>
<feature type="compositionally biased region" description="Polar residues" evidence="3">
    <location>
        <begin position="2136"/>
        <end position="2149"/>
    </location>
</feature>
<reference evidence="5 6" key="1">
    <citation type="journal article" date="2019" name="Plant Biotechnol. J.">
        <title>The red bayberry genome and genetic basis of sex determination.</title>
        <authorList>
            <person name="Jia H.M."/>
            <person name="Jia H.J."/>
            <person name="Cai Q.L."/>
            <person name="Wang Y."/>
            <person name="Zhao H.B."/>
            <person name="Yang W.F."/>
            <person name="Wang G.Y."/>
            <person name="Li Y.H."/>
            <person name="Zhan D.L."/>
            <person name="Shen Y.T."/>
            <person name="Niu Q.F."/>
            <person name="Chang L."/>
            <person name="Qiu J."/>
            <person name="Zhao L."/>
            <person name="Xie H.B."/>
            <person name="Fu W.Y."/>
            <person name="Jin J."/>
            <person name="Li X.W."/>
            <person name="Jiao Y."/>
            <person name="Zhou C.C."/>
            <person name="Tu T."/>
            <person name="Chai C.Y."/>
            <person name="Gao J.L."/>
            <person name="Fan L.J."/>
            <person name="van de Weg E."/>
            <person name="Wang J.Y."/>
            <person name="Gao Z.S."/>
        </authorList>
    </citation>
    <scope>NUCLEOTIDE SEQUENCE [LARGE SCALE GENOMIC DNA]</scope>
    <source>
        <tissue evidence="5">Leaves</tissue>
    </source>
</reference>
<feature type="domain" description="GRIP" evidence="4">
    <location>
        <begin position="2214"/>
        <end position="2261"/>
    </location>
</feature>
<dbReference type="GO" id="GO:0007131">
    <property type="term" value="P:reciprocal meiotic recombination"/>
    <property type="evidence" value="ECO:0007669"/>
    <property type="project" value="TreeGrafter"/>
</dbReference>
<dbReference type="PROSITE" id="PS50913">
    <property type="entry name" value="GRIP"/>
    <property type="match status" value="2"/>
</dbReference>
<evidence type="ECO:0000256" key="1">
    <source>
        <dbReference type="ARBA" id="ARBA00023054"/>
    </source>
</evidence>
<keyword evidence="1 2" id="KW-0175">Coiled coil</keyword>
<feature type="coiled-coil region" evidence="2">
    <location>
        <begin position="367"/>
        <end position="405"/>
    </location>
</feature>
<dbReference type="Gene3D" id="1.10.287.1490">
    <property type="match status" value="3"/>
</dbReference>
<dbReference type="Proteomes" id="UP000516437">
    <property type="component" value="Chromosome 8"/>
</dbReference>
<feature type="compositionally biased region" description="Polar residues" evidence="3">
    <location>
        <begin position="1302"/>
        <end position="1315"/>
    </location>
</feature>
<feature type="region of interest" description="Disordered" evidence="3">
    <location>
        <begin position="1"/>
        <end position="24"/>
    </location>
</feature>
<accession>A0A6A1UNJ8</accession>
<evidence type="ECO:0000256" key="2">
    <source>
        <dbReference type="SAM" id="Coils"/>
    </source>
</evidence>
<dbReference type="InterPro" id="IPR000237">
    <property type="entry name" value="GRIP_dom"/>
</dbReference>
<feature type="domain" description="GRIP" evidence="4">
    <location>
        <begin position="1380"/>
        <end position="1427"/>
    </location>
</feature>
<feature type="region of interest" description="Disordered" evidence="3">
    <location>
        <begin position="863"/>
        <end position="887"/>
    </location>
</feature>
<feature type="coiled-coil region" evidence="2">
    <location>
        <begin position="307"/>
        <end position="334"/>
    </location>
</feature>
<feature type="compositionally biased region" description="Basic and acidic residues" evidence="3">
    <location>
        <begin position="2120"/>
        <end position="2135"/>
    </location>
</feature>
<evidence type="ECO:0000259" key="4">
    <source>
        <dbReference type="PROSITE" id="PS50913"/>
    </source>
</evidence>
<organism evidence="5 6">
    <name type="scientific">Morella rubra</name>
    <name type="common">Chinese bayberry</name>
    <dbReference type="NCBI Taxonomy" id="262757"/>
    <lineage>
        <taxon>Eukaryota</taxon>
        <taxon>Viridiplantae</taxon>
        <taxon>Streptophyta</taxon>
        <taxon>Embryophyta</taxon>
        <taxon>Tracheophyta</taxon>
        <taxon>Spermatophyta</taxon>
        <taxon>Magnoliopsida</taxon>
        <taxon>eudicotyledons</taxon>
        <taxon>Gunneridae</taxon>
        <taxon>Pentapetalae</taxon>
        <taxon>rosids</taxon>
        <taxon>fabids</taxon>
        <taxon>Fagales</taxon>
        <taxon>Myricaceae</taxon>
        <taxon>Morella</taxon>
    </lineage>
</organism>
<proteinExistence type="predicted"/>
<feature type="coiled-coil region" evidence="2">
    <location>
        <begin position="436"/>
        <end position="490"/>
    </location>
</feature>
<dbReference type="EMBL" id="RXIC02000026">
    <property type="protein sequence ID" value="KAB1201766.1"/>
    <property type="molecule type" value="Genomic_DNA"/>
</dbReference>
<protein>
    <submittedName>
        <fullName evidence="5">Protein GRIP</fullName>
    </submittedName>
</protein>
<feature type="region of interest" description="Disordered" evidence="3">
    <location>
        <begin position="1286"/>
        <end position="1315"/>
    </location>
</feature>
<dbReference type="Pfam" id="PF01465">
    <property type="entry name" value="GRIP"/>
    <property type="match status" value="2"/>
</dbReference>
<gene>
    <name evidence="5" type="ORF">CJ030_MR8G007401</name>
</gene>
<feature type="region of interest" description="Disordered" evidence="3">
    <location>
        <begin position="2261"/>
        <end position="2280"/>
    </location>
</feature>
<evidence type="ECO:0000256" key="3">
    <source>
        <dbReference type="SAM" id="MobiDB-lite"/>
    </source>
</evidence>
<feature type="coiled-coil region" evidence="2">
    <location>
        <begin position="2172"/>
        <end position="2206"/>
    </location>
</feature>
<feature type="region of interest" description="Disordered" evidence="3">
    <location>
        <begin position="206"/>
        <end position="229"/>
    </location>
</feature>
<name>A0A6A1UNJ8_9ROSI</name>
<dbReference type="SMART" id="SM00755">
    <property type="entry name" value="Grip"/>
    <property type="match status" value="2"/>
</dbReference>
<feature type="region of interest" description="Disordered" evidence="3">
    <location>
        <begin position="2120"/>
        <end position="2149"/>
    </location>
</feature>
<feature type="compositionally biased region" description="Polar residues" evidence="3">
    <location>
        <begin position="1705"/>
        <end position="1714"/>
    </location>
</feature>
<feature type="compositionally biased region" description="Polar residues" evidence="3">
    <location>
        <begin position="213"/>
        <end position="222"/>
    </location>
</feature>
<feature type="coiled-coil region" evidence="2">
    <location>
        <begin position="965"/>
        <end position="992"/>
    </location>
</feature>